<keyword evidence="3" id="KW-0847">Vitamin C</keyword>
<sequence>MKWYMVLLISMLCSCSISTNTEVTSAFSAVLNWCKTVLISNQPDHILPTLSRSLYSTKDDLIHAVLKEDLQETLKKIQSNFLVALRILKFSLDLVQEFGNSQNLTITWTQEATKQFSKIQLMLTKAYMINLMKLIETQSIYNMPTIGMISGRFQDANFRSVLTPGVMADVARRALKSTQNGDAQKITPTFLVKQTNAHFSASVDWAFQAFKHSKLAEAKKHWSLLLKTVKQHDEHWRKFADERQRHEAIKETQFFFNTTISELTMNELGSFSETHTLDENQNRDFQGEHFAKVCRQSLKKDFSMREDALHDPDLLCWLDDKGSTFGRLMEPIRVEKMHSNPDLIIFHNAFSSKQCDLIIDELEKMEQVQFYESGEFYGHHRDAFSDLNASIPTLNDVELGGATAYPEIGTFIKPVKGTATLMVNHNPDGTIAQSMTHGGCPVVSGVKWVGVKWLHGPSKDGGGNRINEPSQ</sequence>
<evidence type="ECO:0000313" key="9">
    <source>
        <dbReference type="EMBL" id="CAD7272660.1"/>
    </source>
</evidence>
<dbReference type="PROSITE" id="PS51257">
    <property type="entry name" value="PROKAR_LIPOPROTEIN"/>
    <property type="match status" value="1"/>
</dbReference>
<dbReference type="InterPro" id="IPR045054">
    <property type="entry name" value="P4HA-like"/>
</dbReference>
<evidence type="ECO:0000259" key="8">
    <source>
        <dbReference type="PROSITE" id="PS51471"/>
    </source>
</evidence>
<name>A0A7R9BCK4_9CRUS</name>
<dbReference type="Proteomes" id="UP000678499">
    <property type="component" value="Unassembled WGS sequence"/>
</dbReference>
<evidence type="ECO:0000256" key="4">
    <source>
        <dbReference type="ARBA" id="ARBA00022964"/>
    </source>
</evidence>
<evidence type="ECO:0000256" key="3">
    <source>
        <dbReference type="ARBA" id="ARBA00022896"/>
    </source>
</evidence>
<keyword evidence="10" id="KW-1185">Reference proteome</keyword>
<keyword evidence="7" id="KW-0732">Signal</keyword>
<evidence type="ECO:0000256" key="7">
    <source>
        <dbReference type="SAM" id="SignalP"/>
    </source>
</evidence>
<keyword evidence="4" id="KW-0223">Dioxygenase</keyword>
<dbReference type="OrthoDB" id="420380at2759"/>
<keyword evidence="6" id="KW-0408">Iron</keyword>
<dbReference type="Gene3D" id="2.60.120.620">
    <property type="entry name" value="q2cbj1_9rhob like domain"/>
    <property type="match status" value="1"/>
</dbReference>
<keyword evidence="2" id="KW-0479">Metal-binding</keyword>
<gene>
    <name evidence="9" type="ORF">NMOB1V02_LOCUS585</name>
</gene>
<dbReference type="PANTHER" id="PTHR10869">
    <property type="entry name" value="PROLYL 4-HYDROXYLASE ALPHA SUBUNIT"/>
    <property type="match status" value="1"/>
</dbReference>
<dbReference type="GO" id="GO:0005506">
    <property type="term" value="F:iron ion binding"/>
    <property type="evidence" value="ECO:0007669"/>
    <property type="project" value="InterPro"/>
</dbReference>
<feature type="domain" description="Fe2OG dioxygenase" evidence="8">
    <location>
        <begin position="361"/>
        <end position="456"/>
    </location>
</feature>
<evidence type="ECO:0000313" key="10">
    <source>
        <dbReference type="Proteomes" id="UP000678499"/>
    </source>
</evidence>
<dbReference type="GO" id="GO:0031418">
    <property type="term" value="F:L-ascorbic acid binding"/>
    <property type="evidence" value="ECO:0007669"/>
    <property type="project" value="UniProtKB-KW"/>
</dbReference>
<organism evidence="9">
    <name type="scientific">Notodromas monacha</name>
    <dbReference type="NCBI Taxonomy" id="399045"/>
    <lineage>
        <taxon>Eukaryota</taxon>
        <taxon>Metazoa</taxon>
        <taxon>Ecdysozoa</taxon>
        <taxon>Arthropoda</taxon>
        <taxon>Crustacea</taxon>
        <taxon>Oligostraca</taxon>
        <taxon>Ostracoda</taxon>
        <taxon>Podocopa</taxon>
        <taxon>Podocopida</taxon>
        <taxon>Cypridocopina</taxon>
        <taxon>Cypridoidea</taxon>
        <taxon>Cyprididae</taxon>
        <taxon>Notodromas</taxon>
    </lineage>
</organism>
<keyword evidence="5" id="KW-0560">Oxidoreductase</keyword>
<evidence type="ECO:0000256" key="6">
    <source>
        <dbReference type="ARBA" id="ARBA00023004"/>
    </source>
</evidence>
<dbReference type="EMBL" id="CAJPEX010000050">
    <property type="protein sequence ID" value="CAG0912812.1"/>
    <property type="molecule type" value="Genomic_DNA"/>
</dbReference>
<evidence type="ECO:0000256" key="2">
    <source>
        <dbReference type="ARBA" id="ARBA00022723"/>
    </source>
</evidence>
<proteinExistence type="predicted"/>
<evidence type="ECO:0000256" key="1">
    <source>
        <dbReference type="ARBA" id="ARBA00001961"/>
    </source>
</evidence>
<dbReference type="InterPro" id="IPR006620">
    <property type="entry name" value="Pro_4_hyd_alph"/>
</dbReference>
<evidence type="ECO:0000256" key="5">
    <source>
        <dbReference type="ARBA" id="ARBA00023002"/>
    </source>
</evidence>
<reference evidence="9" key="1">
    <citation type="submission" date="2020-11" db="EMBL/GenBank/DDBJ databases">
        <authorList>
            <person name="Tran Van P."/>
        </authorList>
    </citation>
    <scope>NUCLEOTIDE SEQUENCE</scope>
</reference>
<dbReference type="InterPro" id="IPR005123">
    <property type="entry name" value="Oxoglu/Fe-dep_dioxygenase_dom"/>
</dbReference>
<dbReference type="SMART" id="SM00702">
    <property type="entry name" value="P4Hc"/>
    <property type="match status" value="1"/>
</dbReference>
<dbReference type="EMBL" id="OA882087">
    <property type="protein sequence ID" value="CAD7272660.1"/>
    <property type="molecule type" value="Genomic_DNA"/>
</dbReference>
<feature type="signal peptide" evidence="7">
    <location>
        <begin position="1"/>
        <end position="18"/>
    </location>
</feature>
<dbReference type="PROSITE" id="PS51471">
    <property type="entry name" value="FE2OG_OXY"/>
    <property type="match status" value="1"/>
</dbReference>
<dbReference type="GO" id="GO:0005783">
    <property type="term" value="C:endoplasmic reticulum"/>
    <property type="evidence" value="ECO:0007669"/>
    <property type="project" value="TreeGrafter"/>
</dbReference>
<protein>
    <recommendedName>
        <fullName evidence="8">Fe2OG dioxygenase domain-containing protein</fullName>
    </recommendedName>
</protein>
<dbReference type="AlphaFoldDB" id="A0A7R9BCK4"/>
<dbReference type="PANTHER" id="PTHR10869:SF246">
    <property type="entry name" value="TRANSMEMBRANE PROLYL 4-HYDROXYLASE"/>
    <property type="match status" value="1"/>
</dbReference>
<accession>A0A7R9BCK4</accession>
<dbReference type="GO" id="GO:0004656">
    <property type="term" value="F:procollagen-proline 4-dioxygenase activity"/>
    <property type="evidence" value="ECO:0007669"/>
    <property type="project" value="TreeGrafter"/>
</dbReference>
<feature type="chain" id="PRO_5036209889" description="Fe2OG dioxygenase domain-containing protein" evidence="7">
    <location>
        <begin position="19"/>
        <end position="471"/>
    </location>
</feature>
<comment type="cofactor">
    <cofactor evidence="1">
        <name>L-ascorbate</name>
        <dbReference type="ChEBI" id="CHEBI:38290"/>
    </cofactor>
</comment>